<evidence type="ECO:0000313" key="1">
    <source>
        <dbReference type="EMBL" id="EDX13880.1"/>
    </source>
</evidence>
<protein>
    <submittedName>
        <fullName evidence="1">GD20926</fullName>
    </submittedName>
</protein>
<accession>B4QZX4</accession>
<dbReference type="Proteomes" id="UP000000304">
    <property type="component" value="Chromosome 3R"/>
</dbReference>
<reference evidence="1 2" key="1">
    <citation type="journal article" date="2007" name="Nature">
        <title>Evolution of genes and genomes on the Drosophila phylogeny.</title>
        <authorList>
            <consortium name="Drosophila 12 Genomes Consortium"/>
            <person name="Clark A.G."/>
            <person name="Eisen M.B."/>
            <person name="Smith D.R."/>
            <person name="Bergman C.M."/>
            <person name="Oliver B."/>
            <person name="Markow T.A."/>
            <person name="Kaufman T.C."/>
            <person name="Kellis M."/>
            <person name="Gelbart W."/>
            <person name="Iyer V.N."/>
            <person name="Pollard D.A."/>
            <person name="Sackton T.B."/>
            <person name="Larracuente A.M."/>
            <person name="Singh N.D."/>
            <person name="Abad J.P."/>
            <person name="Abt D.N."/>
            <person name="Adryan B."/>
            <person name="Aguade M."/>
            <person name="Akashi H."/>
            <person name="Anderson W.W."/>
            <person name="Aquadro C.F."/>
            <person name="Ardell D.H."/>
            <person name="Arguello R."/>
            <person name="Artieri C.G."/>
            <person name="Barbash D.A."/>
            <person name="Barker D."/>
            <person name="Barsanti P."/>
            <person name="Batterham P."/>
            <person name="Batzoglou S."/>
            <person name="Begun D."/>
            <person name="Bhutkar A."/>
            <person name="Blanco E."/>
            <person name="Bosak S.A."/>
            <person name="Bradley R.K."/>
            <person name="Brand A.D."/>
            <person name="Brent M.R."/>
            <person name="Brooks A.N."/>
            <person name="Brown R.H."/>
            <person name="Butlin R.K."/>
            <person name="Caggese C."/>
            <person name="Calvi B.R."/>
            <person name="Bernardo de Carvalho A."/>
            <person name="Caspi A."/>
            <person name="Castrezana S."/>
            <person name="Celniker S.E."/>
            <person name="Chang J.L."/>
            <person name="Chapple C."/>
            <person name="Chatterji S."/>
            <person name="Chinwalla A."/>
            <person name="Civetta A."/>
            <person name="Clifton S.W."/>
            <person name="Comeron J.M."/>
            <person name="Costello J.C."/>
            <person name="Coyne J.A."/>
            <person name="Daub J."/>
            <person name="David R.G."/>
            <person name="Delcher A.L."/>
            <person name="Delehaunty K."/>
            <person name="Do C.B."/>
            <person name="Ebling H."/>
            <person name="Edwards K."/>
            <person name="Eickbush T."/>
            <person name="Evans J.D."/>
            <person name="Filipski A."/>
            <person name="Findeiss S."/>
            <person name="Freyhult E."/>
            <person name="Fulton L."/>
            <person name="Fulton R."/>
            <person name="Garcia A.C."/>
            <person name="Gardiner A."/>
            <person name="Garfield D.A."/>
            <person name="Garvin B.E."/>
            <person name="Gibson G."/>
            <person name="Gilbert D."/>
            <person name="Gnerre S."/>
            <person name="Godfrey J."/>
            <person name="Good R."/>
            <person name="Gotea V."/>
            <person name="Gravely B."/>
            <person name="Greenberg A.J."/>
            <person name="Griffiths-Jones S."/>
            <person name="Gross S."/>
            <person name="Guigo R."/>
            <person name="Gustafson E.A."/>
            <person name="Haerty W."/>
            <person name="Hahn M.W."/>
            <person name="Halligan D.L."/>
            <person name="Halpern A.L."/>
            <person name="Halter G.M."/>
            <person name="Han M.V."/>
            <person name="Heger A."/>
            <person name="Hillier L."/>
            <person name="Hinrichs A.S."/>
            <person name="Holmes I."/>
            <person name="Hoskins R.A."/>
            <person name="Hubisz M.J."/>
            <person name="Hultmark D."/>
            <person name="Huntley M.A."/>
            <person name="Jaffe D.B."/>
            <person name="Jagadeeshan S."/>
            <person name="Jeck W.R."/>
            <person name="Johnson J."/>
            <person name="Jones C.D."/>
            <person name="Jordan W.C."/>
            <person name="Karpen G.H."/>
            <person name="Kataoka E."/>
            <person name="Keightley P.D."/>
            <person name="Kheradpour P."/>
            <person name="Kirkness E.F."/>
            <person name="Koerich L.B."/>
            <person name="Kristiansen K."/>
            <person name="Kudrna D."/>
            <person name="Kulathinal R.J."/>
            <person name="Kumar S."/>
            <person name="Kwok R."/>
            <person name="Lander E."/>
            <person name="Langley C.H."/>
            <person name="Lapoint R."/>
            <person name="Lazzaro B.P."/>
            <person name="Lee S.J."/>
            <person name="Levesque L."/>
            <person name="Li R."/>
            <person name="Lin C.F."/>
            <person name="Lin M.F."/>
            <person name="Lindblad-Toh K."/>
            <person name="Llopart A."/>
            <person name="Long M."/>
            <person name="Low L."/>
            <person name="Lozovsky E."/>
            <person name="Lu J."/>
            <person name="Luo M."/>
            <person name="Machado C.A."/>
            <person name="Makalowski W."/>
            <person name="Marzo M."/>
            <person name="Matsuda M."/>
            <person name="Matzkin L."/>
            <person name="McAllister B."/>
            <person name="McBride C.S."/>
            <person name="McKernan B."/>
            <person name="McKernan K."/>
            <person name="Mendez-Lago M."/>
            <person name="Minx P."/>
            <person name="Mollenhauer M.U."/>
            <person name="Montooth K."/>
            <person name="Mount S.M."/>
            <person name="Mu X."/>
            <person name="Myers E."/>
            <person name="Negre B."/>
            <person name="Newfeld S."/>
            <person name="Nielsen R."/>
            <person name="Noor M.A."/>
            <person name="O'Grady P."/>
            <person name="Pachter L."/>
            <person name="Papaceit M."/>
            <person name="Parisi M.J."/>
            <person name="Parisi M."/>
            <person name="Parts L."/>
            <person name="Pedersen J.S."/>
            <person name="Pesole G."/>
            <person name="Phillippy A.M."/>
            <person name="Ponting C.P."/>
            <person name="Pop M."/>
            <person name="Porcelli D."/>
            <person name="Powell J.R."/>
            <person name="Prohaska S."/>
            <person name="Pruitt K."/>
            <person name="Puig M."/>
            <person name="Quesneville H."/>
            <person name="Ram K.R."/>
            <person name="Rand D."/>
            <person name="Rasmussen M.D."/>
            <person name="Reed L.K."/>
            <person name="Reenan R."/>
            <person name="Reily A."/>
            <person name="Remington K.A."/>
            <person name="Rieger T.T."/>
            <person name="Ritchie M.G."/>
            <person name="Robin C."/>
            <person name="Rogers Y.H."/>
            <person name="Rohde C."/>
            <person name="Rozas J."/>
            <person name="Rubenfield M.J."/>
            <person name="Ruiz A."/>
            <person name="Russo S."/>
            <person name="Salzberg S.L."/>
            <person name="Sanchez-Gracia A."/>
            <person name="Saranga D.J."/>
            <person name="Sato H."/>
            <person name="Schaeffer S.W."/>
            <person name="Schatz M.C."/>
            <person name="Schlenke T."/>
            <person name="Schwartz R."/>
            <person name="Segarra C."/>
            <person name="Singh R.S."/>
            <person name="Sirot L."/>
            <person name="Sirota M."/>
            <person name="Sisneros N.B."/>
            <person name="Smith C.D."/>
            <person name="Smith T.F."/>
            <person name="Spieth J."/>
            <person name="Stage D.E."/>
            <person name="Stark A."/>
            <person name="Stephan W."/>
            <person name="Strausberg R.L."/>
            <person name="Strempel S."/>
            <person name="Sturgill D."/>
            <person name="Sutton G."/>
            <person name="Sutton G.G."/>
            <person name="Tao W."/>
            <person name="Teichmann S."/>
            <person name="Tobari Y.N."/>
            <person name="Tomimura Y."/>
            <person name="Tsolas J.M."/>
            <person name="Valente V.L."/>
            <person name="Venter E."/>
            <person name="Venter J.C."/>
            <person name="Vicario S."/>
            <person name="Vieira F.G."/>
            <person name="Vilella A.J."/>
            <person name="Villasante A."/>
            <person name="Walenz B."/>
            <person name="Wang J."/>
            <person name="Wasserman M."/>
            <person name="Watts T."/>
            <person name="Wilson D."/>
            <person name="Wilson R.K."/>
            <person name="Wing R.A."/>
            <person name="Wolfner M.F."/>
            <person name="Wong A."/>
            <person name="Wong G.K."/>
            <person name="Wu C.I."/>
            <person name="Wu G."/>
            <person name="Yamamoto D."/>
            <person name="Yang H.P."/>
            <person name="Yang S.P."/>
            <person name="Yorke J.A."/>
            <person name="Yoshida K."/>
            <person name="Zdobnov E."/>
            <person name="Zhang P."/>
            <person name="Zhang Y."/>
            <person name="Zimin A.V."/>
            <person name="Baldwin J."/>
            <person name="Abdouelleil A."/>
            <person name="Abdulkadir J."/>
            <person name="Abebe A."/>
            <person name="Abera B."/>
            <person name="Abreu J."/>
            <person name="Acer S.C."/>
            <person name="Aftuck L."/>
            <person name="Alexander A."/>
            <person name="An P."/>
            <person name="Anderson E."/>
            <person name="Anderson S."/>
            <person name="Arachi H."/>
            <person name="Azer M."/>
            <person name="Bachantsang P."/>
            <person name="Barry A."/>
            <person name="Bayul T."/>
            <person name="Berlin A."/>
            <person name="Bessette D."/>
            <person name="Bloom T."/>
            <person name="Blye J."/>
            <person name="Boguslavskiy L."/>
            <person name="Bonnet C."/>
            <person name="Boukhgalter B."/>
            <person name="Bourzgui I."/>
            <person name="Brown A."/>
            <person name="Cahill P."/>
            <person name="Channer S."/>
            <person name="Cheshatsang Y."/>
            <person name="Chuda L."/>
            <person name="Citroen M."/>
            <person name="Collymore A."/>
            <person name="Cooke P."/>
            <person name="Costello M."/>
            <person name="D'Aco K."/>
            <person name="Daza R."/>
            <person name="De Haan G."/>
            <person name="DeGray S."/>
            <person name="DeMaso C."/>
            <person name="Dhargay N."/>
            <person name="Dooley K."/>
            <person name="Dooley E."/>
            <person name="Doricent M."/>
            <person name="Dorje P."/>
            <person name="Dorjee K."/>
            <person name="Dupes A."/>
            <person name="Elong R."/>
            <person name="Falk J."/>
            <person name="Farina A."/>
            <person name="Faro S."/>
            <person name="Ferguson D."/>
            <person name="Fisher S."/>
            <person name="Foley C.D."/>
            <person name="Franke A."/>
            <person name="Friedrich D."/>
            <person name="Gadbois L."/>
            <person name="Gearin G."/>
            <person name="Gearin C.R."/>
            <person name="Giannoukos G."/>
            <person name="Goode T."/>
            <person name="Graham J."/>
            <person name="Grandbois E."/>
            <person name="Grewal S."/>
            <person name="Gyaltsen K."/>
            <person name="Hafez N."/>
            <person name="Hagos B."/>
            <person name="Hall J."/>
            <person name="Henson C."/>
            <person name="Hollinger A."/>
            <person name="Honan T."/>
            <person name="Huard M.D."/>
            <person name="Hughes L."/>
            <person name="Hurhula B."/>
            <person name="Husby M.E."/>
            <person name="Kamat A."/>
            <person name="Kanga B."/>
            <person name="Kashin S."/>
            <person name="Khazanovich D."/>
            <person name="Kisner P."/>
            <person name="Lance K."/>
            <person name="Lara M."/>
            <person name="Lee W."/>
            <person name="Lennon N."/>
            <person name="Letendre F."/>
            <person name="LeVine R."/>
            <person name="Lipovsky A."/>
            <person name="Liu X."/>
            <person name="Liu J."/>
            <person name="Liu S."/>
            <person name="Lokyitsang T."/>
            <person name="Lokyitsang Y."/>
            <person name="Lubonja R."/>
            <person name="Lui A."/>
            <person name="MacDonald P."/>
            <person name="Magnisalis V."/>
            <person name="Maru K."/>
            <person name="Matthews C."/>
            <person name="McCusker W."/>
            <person name="McDonough S."/>
            <person name="Mehta T."/>
            <person name="Meldrim J."/>
            <person name="Meneus L."/>
            <person name="Mihai O."/>
            <person name="Mihalev A."/>
            <person name="Mihova T."/>
            <person name="Mittelman R."/>
            <person name="Mlenga V."/>
            <person name="Montmayeur A."/>
            <person name="Mulrain L."/>
            <person name="Navidi A."/>
            <person name="Naylor J."/>
            <person name="Negash T."/>
            <person name="Nguyen T."/>
            <person name="Nguyen N."/>
            <person name="Nicol R."/>
            <person name="Norbu C."/>
            <person name="Norbu N."/>
            <person name="Novod N."/>
            <person name="O'Neill B."/>
            <person name="Osman S."/>
            <person name="Markiewicz E."/>
            <person name="Oyono O.L."/>
            <person name="Patti C."/>
            <person name="Phunkhang P."/>
            <person name="Pierre F."/>
            <person name="Priest M."/>
            <person name="Raghuraman S."/>
            <person name="Rege F."/>
            <person name="Reyes R."/>
            <person name="Rise C."/>
            <person name="Rogov P."/>
            <person name="Ross K."/>
            <person name="Ryan E."/>
            <person name="Settipalli S."/>
            <person name="Shea T."/>
            <person name="Sherpa N."/>
            <person name="Shi L."/>
            <person name="Shih D."/>
            <person name="Sparrow T."/>
            <person name="Spaulding J."/>
            <person name="Stalker J."/>
            <person name="Stange-Thomann N."/>
            <person name="Stavropoulos S."/>
            <person name="Stone C."/>
            <person name="Strader C."/>
            <person name="Tesfaye S."/>
            <person name="Thomson T."/>
            <person name="Thoulutsang Y."/>
            <person name="Thoulutsang D."/>
            <person name="Topham K."/>
            <person name="Topping I."/>
            <person name="Tsamla T."/>
            <person name="Vassiliev H."/>
            <person name="Vo A."/>
            <person name="Wangchuk T."/>
            <person name="Wangdi T."/>
            <person name="Weiand M."/>
            <person name="Wilkinson J."/>
            <person name="Wilson A."/>
            <person name="Yadav S."/>
            <person name="Young G."/>
            <person name="Yu Q."/>
            <person name="Zembek L."/>
            <person name="Zhong D."/>
            <person name="Zimmer A."/>
            <person name="Zwirko Z."/>
            <person name="Jaffe D.B."/>
            <person name="Alvarez P."/>
            <person name="Brockman W."/>
            <person name="Butler J."/>
            <person name="Chin C."/>
            <person name="Gnerre S."/>
            <person name="Grabherr M."/>
            <person name="Kleber M."/>
            <person name="Mauceli E."/>
            <person name="MacCallum I."/>
        </authorList>
    </citation>
    <scope>NUCLEOTIDE SEQUENCE [LARGE SCALE GENOMIC DNA]</scope>
    <source>
        <strain evidence="2">white501</strain>
    </source>
</reference>
<dbReference type="HOGENOM" id="CLU_3070953_0_0_1"/>
<keyword evidence="2" id="KW-1185">Reference proteome</keyword>
<organism evidence="1 2">
    <name type="scientific">Drosophila simulans</name>
    <name type="common">Fruit fly</name>
    <dbReference type="NCBI Taxonomy" id="7240"/>
    <lineage>
        <taxon>Eukaryota</taxon>
        <taxon>Metazoa</taxon>
        <taxon>Ecdysozoa</taxon>
        <taxon>Arthropoda</taxon>
        <taxon>Hexapoda</taxon>
        <taxon>Insecta</taxon>
        <taxon>Pterygota</taxon>
        <taxon>Neoptera</taxon>
        <taxon>Endopterygota</taxon>
        <taxon>Diptera</taxon>
        <taxon>Brachycera</taxon>
        <taxon>Muscomorpha</taxon>
        <taxon>Ephydroidea</taxon>
        <taxon>Drosophilidae</taxon>
        <taxon>Drosophila</taxon>
        <taxon>Sophophora</taxon>
    </lineage>
</organism>
<dbReference type="EMBL" id="CM000364">
    <property type="protein sequence ID" value="EDX13880.1"/>
    <property type="molecule type" value="Genomic_DNA"/>
</dbReference>
<name>B4QZX4_DROSI</name>
<evidence type="ECO:0000313" key="2">
    <source>
        <dbReference type="Proteomes" id="UP000000304"/>
    </source>
</evidence>
<sequence length="53" mass="5735">MPIPNPISNPSPPAPAPEPPVILAVMDMVEARAVFVPEILVDYADIPRLTIKM</sequence>
<proteinExistence type="predicted"/>
<dbReference type="AlphaFoldDB" id="B4QZX4"/>
<gene>
    <name evidence="1" type="primary">Dsim\GD20926</name>
    <name evidence="1" type="ORF">Dsim_GD20926</name>
</gene>